<feature type="signal peptide" evidence="1">
    <location>
        <begin position="1"/>
        <end position="21"/>
    </location>
</feature>
<feature type="chain" id="PRO_5020865079" description="Secreted protein" evidence="1">
    <location>
        <begin position="22"/>
        <end position="104"/>
    </location>
</feature>
<evidence type="ECO:0000256" key="1">
    <source>
        <dbReference type="SAM" id="SignalP"/>
    </source>
</evidence>
<reference evidence="2 3" key="2">
    <citation type="journal article" date="2019" name="G3 (Bethesda)">
        <title>Hybrid Assembly of the Genome of the Entomopathogenic Nematode Steinernema carpocapsae Identifies the X-Chromosome.</title>
        <authorList>
            <person name="Serra L."/>
            <person name="Macchietto M."/>
            <person name="Macias-Munoz A."/>
            <person name="McGill C.J."/>
            <person name="Rodriguez I.M."/>
            <person name="Rodriguez B."/>
            <person name="Murad R."/>
            <person name="Mortazavi A."/>
        </authorList>
    </citation>
    <scope>NUCLEOTIDE SEQUENCE [LARGE SCALE GENOMIC DNA]</scope>
    <source>
        <strain evidence="2 3">ALL</strain>
    </source>
</reference>
<dbReference type="EMBL" id="CM016762">
    <property type="protein sequence ID" value="TMS34655.1"/>
    <property type="molecule type" value="Genomic_DNA"/>
</dbReference>
<gene>
    <name evidence="2" type="ORF">L596_002200</name>
</gene>
<dbReference type="EMBL" id="AZBU02000001">
    <property type="protein sequence ID" value="TMS34655.1"/>
    <property type="molecule type" value="Genomic_DNA"/>
</dbReference>
<keyword evidence="1" id="KW-0732">Signal</keyword>
<dbReference type="AlphaFoldDB" id="A0A4U8UQH9"/>
<proteinExistence type="predicted"/>
<accession>A0A4U8UQH9</accession>
<evidence type="ECO:0000313" key="3">
    <source>
        <dbReference type="Proteomes" id="UP000298663"/>
    </source>
</evidence>
<reference evidence="2 3" key="1">
    <citation type="journal article" date="2015" name="Genome Biol.">
        <title>Comparative genomics of Steinernema reveals deeply conserved gene regulatory networks.</title>
        <authorList>
            <person name="Dillman A.R."/>
            <person name="Macchietto M."/>
            <person name="Porter C.F."/>
            <person name="Rogers A."/>
            <person name="Williams B."/>
            <person name="Antoshechkin I."/>
            <person name="Lee M.M."/>
            <person name="Goodwin Z."/>
            <person name="Lu X."/>
            <person name="Lewis E.E."/>
            <person name="Goodrich-Blair H."/>
            <person name="Stock S.P."/>
            <person name="Adams B.J."/>
            <person name="Sternberg P.W."/>
            <person name="Mortazavi A."/>
        </authorList>
    </citation>
    <scope>NUCLEOTIDE SEQUENCE [LARGE SCALE GENOMIC DNA]</scope>
    <source>
        <strain evidence="2 3">ALL</strain>
    </source>
</reference>
<protein>
    <recommendedName>
        <fullName evidence="4">Secreted protein</fullName>
    </recommendedName>
</protein>
<evidence type="ECO:0000313" key="2">
    <source>
        <dbReference type="EMBL" id="TMS34655.1"/>
    </source>
</evidence>
<comment type="caution">
    <text evidence="2">The sequence shown here is derived from an EMBL/GenBank/DDBJ whole genome shotgun (WGS) entry which is preliminary data.</text>
</comment>
<evidence type="ECO:0008006" key="4">
    <source>
        <dbReference type="Google" id="ProtNLM"/>
    </source>
</evidence>
<organism evidence="2 3">
    <name type="scientific">Steinernema carpocapsae</name>
    <name type="common">Entomopathogenic nematode</name>
    <dbReference type="NCBI Taxonomy" id="34508"/>
    <lineage>
        <taxon>Eukaryota</taxon>
        <taxon>Metazoa</taxon>
        <taxon>Ecdysozoa</taxon>
        <taxon>Nematoda</taxon>
        <taxon>Chromadorea</taxon>
        <taxon>Rhabditida</taxon>
        <taxon>Tylenchina</taxon>
        <taxon>Panagrolaimomorpha</taxon>
        <taxon>Strongyloidoidea</taxon>
        <taxon>Steinernematidae</taxon>
        <taxon>Steinernema</taxon>
    </lineage>
</organism>
<dbReference type="Proteomes" id="UP000298663">
    <property type="component" value="Chromosome X"/>
</dbReference>
<sequence>MHATLSLFICIFVVLFIDLHGSRVQNCGPRATQYVLMKTINQCVPAGETKPCIQDHESPAGLLQDDTFLWFANFCCENGCASAVTAWLRNAFRESPTKPSTSRK</sequence>
<keyword evidence="3" id="KW-1185">Reference proteome</keyword>
<name>A0A4U8UQH9_STECR</name>